<gene>
    <name evidence="3" type="ORF">ACFPM7_15595</name>
</gene>
<dbReference type="EMBL" id="JBHSKF010000006">
    <property type="protein sequence ID" value="MFC5288484.1"/>
    <property type="molecule type" value="Genomic_DNA"/>
</dbReference>
<comment type="similarity">
    <text evidence="2">Belongs to the DegT/DnrJ/EryC1 family.</text>
</comment>
<proteinExistence type="inferred from homology"/>
<dbReference type="Pfam" id="PF01041">
    <property type="entry name" value="DegT_DnrJ_EryC1"/>
    <property type="match status" value="1"/>
</dbReference>
<dbReference type="CDD" id="cd00616">
    <property type="entry name" value="AHBA_syn"/>
    <property type="match status" value="1"/>
</dbReference>
<keyword evidence="4" id="KW-1185">Reference proteome</keyword>
<dbReference type="InterPro" id="IPR015422">
    <property type="entry name" value="PyrdxlP-dep_Trfase_small"/>
</dbReference>
<name>A0ABW0EQX6_9PSEU</name>
<dbReference type="PANTHER" id="PTHR30244">
    <property type="entry name" value="TRANSAMINASE"/>
    <property type="match status" value="1"/>
</dbReference>
<dbReference type="EC" id="2.6.1.-" evidence="3"/>
<dbReference type="InterPro" id="IPR015424">
    <property type="entry name" value="PyrdxlP-dep_Trfase"/>
</dbReference>
<dbReference type="InterPro" id="IPR015421">
    <property type="entry name" value="PyrdxlP-dep_Trfase_major"/>
</dbReference>
<dbReference type="InterPro" id="IPR000653">
    <property type="entry name" value="DegT/StrS_aminotransferase"/>
</dbReference>
<keyword evidence="3" id="KW-0808">Transferase</keyword>
<keyword evidence="3" id="KW-0032">Aminotransferase</keyword>
<dbReference type="RefSeq" id="WP_378248330.1">
    <property type="nucleotide sequence ID" value="NZ_JBHSKF010000006.1"/>
</dbReference>
<organism evidence="3 4">
    <name type="scientific">Actinokineospora guangxiensis</name>
    <dbReference type="NCBI Taxonomy" id="1490288"/>
    <lineage>
        <taxon>Bacteria</taxon>
        <taxon>Bacillati</taxon>
        <taxon>Actinomycetota</taxon>
        <taxon>Actinomycetes</taxon>
        <taxon>Pseudonocardiales</taxon>
        <taxon>Pseudonocardiaceae</taxon>
        <taxon>Actinokineospora</taxon>
    </lineage>
</organism>
<dbReference type="Proteomes" id="UP001596157">
    <property type="component" value="Unassembled WGS sequence"/>
</dbReference>
<sequence>MQALRSRRWAVSWPADGTKSRERQFAEEYARYHDVPYCVSVDHGSSALVVALEALDIGPGDEVVVPNLTWVAPVTAVLRVGALPVLADVDPRSGCLTPETAAAAMSERTKAIIVVHLACTVADLDGLCAMAEGAGVPLIEDAAQAHGAQWRGRKVGTFGRIGAFSFQVGKVLAGGEGGAVITSDPEIHLRAQLLRADSRRYADGPVPVAAMELRPDPLVMGTNYCMSELTAGVLLDRLPHLDDENAHRAKMADELSAGLAALDGVGVVPVPDAVDLRSVYEFGVRFEPDTFGGVPVERVAEAVSAELEMAVWAPSTPLHRSHMVRPETKRRFAAVWTESGRRRAVGRDYPGAERYRETTVLFYHRALLGDEHDMADIVAAVGKVLTRRRDLIG</sequence>
<keyword evidence="2" id="KW-0663">Pyridoxal phosphate</keyword>
<evidence type="ECO:0000256" key="2">
    <source>
        <dbReference type="RuleBase" id="RU004508"/>
    </source>
</evidence>
<dbReference type="SUPFAM" id="SSF53383">
    <property type="entry name" value="PLP-dependent transferases"/>
    <property type="match status" value="1"/>
</dbReference>
<evidence type="ECO:0000256" key="1">
    <source>
        <dbReference type="ARBA" id="ARBA00001933"/>
    </source>
</evidence>
<accession>A0ABW0EQX6</accession>
<evidence type="ECO:0000313" key="3">
    <source>
        <dbReference type="EMBL" id="MFC5288484.1"/>
    </source>
</evidence>
<dbReference type="GO" id="GO:0008483">
    <property type="term" value="F:transaminase activity"/>
    <property type="evidence" value="ECO:0007669"/>
    <property type="project" value="UniProtKB-KW"/>
</dbReference>
<dbReference type="PANTHER" id="PTHR30244:SF34">
    <property type="entry name" value="DTDP-4-AMINO-4,6-DIDEOXYGALACTOSE TRANSAMINASE"/>
    <property type="match status" value="1"/>
</dbReference>
<comment type="caution">
    <text evidence="3">The sequence shown here is derived from an EMBL/GenBank/DDBJ whole genome shotgun (WGS) entry which is preliminary data.</text>
</comment>
<evidence type="ECO:0000313" key="4">
    <source>
        <dbReference type="Proteomes" id="UP001596157"/>
    </source>
</evidence>
<comment type="cofactor">
    <cofactor evidence="1">
        <name>pyridoxal 5'-phosphate</name>
        <dbReference type="ChEBI" id="CHEBI:597326"/>
    </cofactor>
</comment>
<dbReference type="Gene3D" id="3.90.1150.10">
    <property type="entry name" value="Aspartate Aminotransferase, domain 1"/>
    <property type="match status" value="1"/>
</dbReference>
<reference evidence="4" key="1">
    <citation type="journal article" date="2019" name="Int. J. Syst. Evol. Microbiol.">
        <title>The Global Catalogue of Microorganisms (GCM) 10K type strain sequencing project: providing services to taxonomists for standard genome sequencing and annotation.</title>
        <authorList>
            <consortium name="The Broad Institute Genomics Platform"/>
            <consortium name="The Broad Institute Genome Sequencing Center for Infectious Disease"/>
            <person name="Wu L."/>
            <person name="Ma J."/>
        </authorList>
    </citation>
    <scope>NUCLEOTIDE SEQUENCE [LARGE SCALE GENOMIC DNA]</scope>
    <source>
        <strain evidence="4">CCUG 59778</strain>
    </source>
</reference>
<dbReference type="Gene3D" id="3.40.640.10">
    <property type="entry name" value="Type I PLP-dependent aspartate aminotransferase-like (Major domain)"/>
    <property type="match status" value="1"/>
</dbReference>
<protein>
    <submittedName>
        <fullName evidence="3">DegT/DnrJ/EryC1/StrS family aminotransferase</fullName>
        <ecNumber evidence="3">2.6.1.-</ecNumber>
    </submittedName>
</protein>